<dbReference type="InterPro" id="IPR057006">
    <property type="entry name" value="Phage_TAC_19"/>
</dbReference>
<dbReference type="Pfam" id="PF23857">
    <property type="entry name" value="Phage_TAC_19"/>
    <property type="match status" value="1"/>
</dbReference>
<evidence type="ECO:0000313" key="2">
    <source>
        <dbReference type="Proteomes" id="UP000553059"/>
    </source>
</evidence>
<comment type="caution">
    <text evidence="1">The sequence shown here is derived from an EMBL/GenBank/DDBJ whole genome shotgun (WGS) entry which is preliminary data.</text>
</comment>
<sequence>MKTLTLKLGGKTYTTSRITAYLSREAMAVNKDMLGIAKTAKALDQDDIDGAEKLMEDMESAAIRKANLICEVYGNKFTVDELERNLTNAEIDEQVNRIIQGISGVVEKN</sequence>
<dbReference type="EMBL" id="DUTF01000334">
    <property type="protein sequence ID" value="HHY28091.1"/>
    <property type="molecule type" value="Genomic_DNA"/>
</dbReference>
<accession>A0A7C6Z622</accession>
<proteinExistence type="predicted"/>
<evidence type="ECO:0000313" key="1">
    <source>
        <dbReference type="EMBL" id="HHY28091.1"/>
    </source>
</evidence>
<protein>
    <submittedName>
        <fullName evidence="1">Uncharacterized protein</fullName>
    </submittedName>
</protein>
<dbReference type="Proteomes" id="UP000553059">
    <property type="component" value="Unassembled WGS sequence"/>
</dbReference>
<reference evidence="1 2" key="1">
    <citation type="journal article" date="2020" name="Biotechnol. Biofuels">
        <title>New insights from the biogas microbiome by comprehensive genome-resolved metagenomics of nearly 1600 species originating from multiple anaerobic digesters.</title>
        <authorList>
            <person name="Campanaro S."/>
            <person name="Treu L."/>
            <person name="Rodriguez-R L.M."/>
            <person name="Kovalovszki A."/>
            <person name="Ziels R.M."/>
            <person name="Maus I."/>
            <person name="Zhu X."/>
            <person name="Kougias P.G."/>
            <person name="Basile A."/>
            <person name="Luo G."/>
            <person name="Schluter A."/>
            <person name="Konstantinidis K.T."/>
            <person name="Angelidaki I."/>
        </authorList>
    </citation>
    <scope>NUCLEOTIDE SEQUENCE [LARGE SCALE GENOMIC DNA]</scope>
    <source>
        <strain evidence="1">AS05jafATM_4</strain>
    </source>
</reference>
<organism evidence="1 2">
    <name type="scientific">Desulfitobacterium dehalogenans</name>
    <dbReference type="NCBI Taxonomy" id="36854"/>
    <lineage>
        <taxon>Bacteria</taxon>
        <taxon>Bacillati</taxon>
        <taxon>Bacillota</taxon>
        <taxon>Clostridia</taxon>
        <taxon>Eubacteriales</taxon>
        <taxon>Desulfitobacteriaceae</taxon>
        <taxon>Desulfitobacterium</taxon>
    </lineage>
</organism>
<dbReference type="NCBIfam" id="NF047360">
    <property type="entry name" value="tail_chap_PVL"/>
    <property type="match status" value="1"/>
</dbReference>
<gene>
    <name evidence="1" type="ORF">GX523_15350</name>
</gene>
<dbReference type="AlphaFoldDB" id="A0A7C6Z622"/>
<name>A0A7C6Z622_9FIRM</name>